<evidence type="ECO:0000313" key="1">
    <source>
        <dbReference type="EMBL" id="JAA77948.1"/>
    </source>
</evidence>
<dbReference type="AlphaFoldDB" id="S4NR27"/>
<proteinExistence type="predicted"/>
<reference evidence="1" key="1">
    <citation type="journal article" date="2013" name="BMC Genomics">
        <title>Unscrambling butterfly oogenesis.</title>
        <authorList>
            <person name="Carter J.M."/>
            <person name="Baker S.C."/>
            <person name="Pink R."/>
            <person name="Carter D.R."/>
            <person name="Collins A."/>
            <person name="Tomlin J."/>
            <person name="Gibbs M."/>
            <person name="Breuker C.J."/>
        </authorList>
    </citation>
    <scope>NUCLEOTIDE SEQUENCE</scope>
    <source>
        <tissue evidence="1">Ovary</tissue>
    </source>
</reference>
<reference evidence="1" key="2">
    <citation type="submission" date="2013-05" db="EMBL/GenBank/DDBJ databases">
        <authorList>
            <person name="Carter J.-M."/>
            <person name="Baker S.C."/>
            <person name="Pink R."/>
            <person name="Carter D.R.F."/>
            <person name="Collins A."/>
            <person name="Tomlin J."/>
            <person name="Gibbs M."/>
            <person name="Breuker C.J."/>
        </authorList>
    </citation>
    <scope>NUCLEOTIDE SEQUENCE</scope>
    <source>
        <tissue evidence="1">Ovary</tissue>
    </source>
</reference>
<organism evidence="1">
    <name type="scientific">Pararge aegeria</name>
    <name type="common">speckled wood butterfly</name>
    <dbReference type="NCBI Taxonomy" id="116150"/>
    <lineage>
        <taxon>Eukaryota</taxon>
        <taxon>Metazoa</taxon>
        <taxon>Ecdysozoa</taxon>
        <taxon>Arthropoda</taxon>
        <taxon>Hexapoda</taxon>
        <taxon>Insecta</taxon>
        <taxon>Pterygota</taxon>
        <taxon>Neoptera</taxon>
        <taxon>Endopterygota</taxon>
        <taxon>Lepidoptera</taxon>
        <taxon>Glossata</taxon>
        <taxon>Ditrysia</taxon>
        <taxon>Papilionoidea</taxon>
        <taxon>Nymphalidae</taxon>
        <taxon>Satyrinae</taxon>
        <taxon>Satyrini</taxon>
        <taxon>Parargina</taxon>
        <taxon>Pararge</taxon>
    </lineage>
</organism>
<sequence length="85" mass="9687">MDYGLRNTYAVELFQYKLTSRIQRSCTSLEVNQKWPSRKGCTPTRISVRRSTRYNRGNAVPRHVNAISCFGNCSIFVPAVAALFL</sequence>
<accession>S4NR27</accession>
<name>S4NR27_9NEOP</name>
<dbReference type="EMBL" id="GAIX01014612">
    <property type="protein sequence ID" value="JAA77948.1"/>
    <property type="molecule type" value="Transcribed_RNA"/>
</dbReference>
<protein>
    <submittedName>
        <fullName evidence="1">Uncharacterized protein</fullName>
    </submittedName>
</protein>